<organism evidence="2 3">
    <name type="scientific">Nitrobacter winogradskyi</name>
    <name type="common">Nitrobacter agilis</name>
    <dbReference type="NCBI Taxonomy" id="913"/>
    <lineage>
        <taxon>Bacteria</taxon>
        <taxon>Pseudomonadati</taxon>
        <taxon>Pseudomonadota</taxon>
        <taxon>Alphaproteobacteria</taxon>
        <taxon>Hyphomicrobiales</taxon>
        <taxon>Nitrobacteraceae</taxon>
        <taxon>Nitrobacter</taxon>
    </lineage>
</organism>
<accession>A0A4Y3WHQ8</accession>
<evidence type="ECO:0000256" key="1">
    <source>
        <dbReference type="SAM" id="MobiDB-lite"/>
    </source>
</evidence>
<protein>
    <submittedName>
        <fullName evidence="2">Uncharacterized protein</fullName>
    </submittedName>
</protein>
<comment type="caution">
    <text evidence="2">The sequence shown here is derived from an EMBL/GenBank/DDBJ whole genome shotgun (WGS) entry which is preliminary data.</text>
</comment>
<feature type="compositionally biased region" description="Basic and acidic residues" evidence="1">
    <location>
        <begin position="22"/>
        <end position="37"/>
    </location>
</feature>
<proteinExistence type="predicted"/>
<dbReference type="AlphaFoldDB" id="A0A4Y3WHQ8"/>
<reference evidence="2 3" key="1">
    <citation type="submission" date="2019-06" db="EMBL/GenBank/DDBJ databases">
        <title>Whole genome shotgun sequence of Nitrobacter winogradskyi NBRC 14297.</title>
        <authorList>
            <person name="Hosoyama A."/>
            <person name="Uohara A."/>
            <person name="Ohji S."/>
            <person name="Ichikawa N."/>
        </authorList>
    </citation>
    <scope>NUCLEOTIDE SEQUENCE [LARGE SCALE GENOMIC DNA]</scope>
    <source>
        <strain evidence="2 3">NBRC 14297</strain>
    </source>
</reference>
<evidence type="ECO:0000313" key="2">
    <source>
        <dbReference type="EMBL" id="GEC17429.1"/>
    </source>
</evidence>
<sequence>MPTVTLIEEREPRVAAQLGDLLPREDRKRGTPNKQREPANNGGR</sequence>
<dbReference type="EMBL" id="BJNF01000109">
    <property type="protein sequence ID" value="GEC17429.1"/>
    <property type="molecule type" value="Genomic_DNA"/>
</dbReference>
<gene>
    <name evidence="2" type="ORF">NWI01_33210</name>
</gene>
<dbReference type="Proteomes" id="UP000318825">
    <property type="component" value="Unassembled WGS sequence"/>
</dbReference>
<name>A0A4Y3WHQ8_NITWI</name>
<evidence type="ECO:0000313" key="3">
    <source>
        <dbReference type="Proteomes" id="UP000318825"/>
    </source>
</evidence>
<feature type="region of interest" description="Disordered" evidence="1">
    <location>
        <begin position="1"/>
        <end position="44"/>
    </location>
</feature>